<reference evidence="1" key="1">
    <citation type="submission" date="2014-12" db="EMBL/GenBank/DDBJ databases">
        <title>Insight into the proteome of Arion vulgaris.</title>
        <authorList>
            <person name="Aradska J."/>
            <person name="Bulat T."/>
            <person name="Smidak R."/>
            <person name="Sarate P."/>
            <person name="Gangsoo J."/>
            <person name="Sialana F."/>
            <person name="Bilban M."/>
            <person name="Lubec G."/>
        </authorList>
    </citation>
    <scope>NUCLEOTIDE SEQUENCE</scope>
    <source>
        <tissue evidence="1">Skin</tissue>
    </source>
</reference>
<feature type="non-terminal residue" evidence="1">
    <location>
        <position position="72"/>
    </location>
</feature>
<gene>
    <name evidence="1" type="primary">ORF222280</name>
</gene>
<dbReference type="AlphaFoldDB" id="A0A0B7C3U9"/>
<dbReference type="EMBL" id="HACG01052981">
    <property type="protein sequence ID" value="CEK99852.1"/>
    <property type="molecule type" value="Transcribed_RNA"/>
</dbReference>
<organism evidence="1">
    <name type="scientific">Arion vulgaris</name>
    <dbReference type="NCBI Taxonomy" id="1028688"/>
    <lineage>
        <taxon>Eukaryota</taxon>
        <taxon>Metazoa</taxon>
        <taxon>Spiralia</taxon>
        <taxon>Lophotrochozoa</taxon>
        <taxon>Mollusca</taxon>
        <taxon>Gastropoda</taxon>
        <taxon>Heterobranchia</taxon>
        <taxon>Euthyneura</taxon>
        <taxon>Panpulmonata</taxon>
        <taxon>Eupulmonata</taxon>
        <taxon>Stylommatophora</taxon>
        <taxon>Helicina</taxon>
        <taxon>Arionoidea</taxon>
        <taxon>Arionidae</taxon>
        <taxon>Arion</taxon>
    </lineage>
</organism>
<protein>
    <submittedName>
        <fullName evidence="1">Uncharacterized protein</fullName>
    </submittedName>
</protein>
<feature type="non-terminal residue" evidence="1">
    <location>
        <position position="1"/>
    </location>
</feature>
<evidence type="ECO:0000313" key="1">
    <source>
        <dbReference type="EMBL" id="CEK99852.1"/>
    </source>
</evidence>
<accession>A0A0B7C3U9</accession>
<proteinExistence type="predicted"/>
<sequence length="72" mass="7608">NAGAHPDVVVLLSKTGQNLVADGISCKSTANQMSQKLATLSHVAAIGAARTPWLEELYSEAEPIVCERRTTS</sequence>
<name>A0A0B7C3U9_9EUPU</name>